<dbReference type="EMBL" id="UPXX01000027">
    <property type="protein sequence ID" value="VBB44350.1"/>
    <property type="molecule type" value="Genomic_DNA"/>
</dbReference>
<dbReference type="InterPro" id="IPR019300">
    <property type="entry name" value="CooT"/>
</dbReference>
<reference evidence="1" key="1">
    <citation type="submission" date="2018-07" db="EMBL/GenBank/DDBJ databases">
        <authorList>
            <consortium name="Genoscope - CEA"/>
            <person name="William W."/>
        </authorList>
    </citation>
    <scope>NUCLEOTIDE SEQUENCE</scope>
    <source>
        <strain evidence="1">IK1</strain>
    </source>
</reference>
<accession>A0A653A8L2</accession>
<proteinExistence type="predicted"/>
<evidence type="ECO:0000313" key="1">
    <source>
        <dbReference type="EMBL" id="VBB44350.1"/>
    </source>
</evidence>
<protein>
    <submittedName>
        <fullName evidence="1">RNA-binding protein</fullName>
    </submittedName>
</protein>
<organism evidence="1">
    <name type="scientific">Uncultured Desulfatiglans sp</name>
    <dbReference type="NCBI Taxonomy" id="1748965"/>
    <lineage>
        <taxon>Bacteria</taxon>
        <taxon>Pseudomonadati</taxon>
        <taxon>Thermodesulfobacteriota</taxon>
        <taxon>Desulfobacteria</taxon>
        <taxon>Desulfatiglandales</taxon>
        <taxon>Desulfatiglandaceae</taxon>
        <taxon>Desulfatiglans</taxon>
        <taxon>environmental samples</taxon>
    </lineage>
</organism>
<sequence length="62" mass="7104">MCEAHAFVLKGGQEEKLLENVDLLEVEGDNIRLVNIFGEQKKLKGVFRSYDNTQRKILIEPS</sequence>
<name>A0A653A8L2_UNCDX</name>
<gene>
    <name evidence="1" type="ORF">TRIP_B330456</name>
</gene>
<dbReference type="AlphaFoldDB" id="A0A653A8L2"/>
<dbReference type="Pfam" id="PF10133">
    <property type="entry name" value="CooT"/>
    <property type="match status" value="1"/>
</dbReference>